<dbReference type="SUPFAM" id="SSF101478">
    <property type="entry name" value="ADP-ribosylglycohydrolase"/>
    <property type="match status" value="1"/>
</dbReference>
<keyword evidence="2" id="KW-0378">Hydrolase</keyword>
<dbReference type="Pfam" id="PF03747">
    <property type="entry name" value="ADP_ribosyl_GH"/>
    <property type="match status" value="1"/>
</dbReference>
<evidence type="ECO:0000313" key="3">
    <source>
        <dbReference type="EMBL" id="GGS11865.1"/>
    </source>
</evidence>
<keyword evidence="4" id="KW-1185">Reference proteome</keyword>
<comment type="caution">
    <text evidence="3">The sequence shown here is derived from an EMBL/GenBank/DDBJ whole genome shotgun (WGS) entry which is preliminary data.</text>
</comment>
<dbReference type="Gene3D" id="1.10.4080.10">
    <property type="entry name" value="ADP-ribosylation/Crystallin J1"/>
    <property type="match status" value="1"/>
</dbReference>
<evidence type="ECO:0008006" key="5">
    <source>
        <dbReference type="Google" id="ProtNLM"/>
    </source>
</evidence>
<proteinExistence type="inferred from homology"/>
<name>A0ABQ2SCY2_9DEIO</name>
<dbReference type="EMBL" id="BMQN01000040">
    <property type="protein sequence ID" value="GGS11865.1"/>
    <property type="molecule type" value="Genomic_DNA"/>
</dbReference>
<dbReference type="PANTHER" id="PTHR16222">
    <property type="entry name" value="ADP-RIBOSYLGLYCOHYDROLASE"/>
    <property type="match status" value="1"/>
</dbReference>
<reference evidence="4" key="1">
    <citation type="journal article" date="2019" name="Int. J. Syst. Evol. Microbiol.">
        <title>The Global Catalogue of Microorganisms (GCM) 10K type strain sequencing project: providing services to taxonomists for standard genome sequencing and annotation.</title>
        <authorList>
            <consortium name="The Broad Institute Genomics Platform"/>
            <consortium name="The Broad Institute Genome Sequencing Center for Infectious Disease"/>
            <person name="Wu L."/>
            <person name="Ma J."/>
        </authorList>
    </citation>
    <scope>NUCLEOTIDE SEQUENCE [LARGE SCALE GENOMIC DNA]</scope>
    <source>
        <strain evidence="4">JCM 31405</strain>
    </source>
</reference>
<dbReference type="InterPro" id="IPR050792">
    <property type="entry name" value="ADP-ribosylglycohydrolase"/>
</dbReference>
<evidence type="ECO:0000313" key="4">
    <source>
        <dbReference type="Proteomes" id="UP000644548"/>
    </source>
</evidence>
<dbReference type="InterPro" id="IPR005502">
    <property type="entry name" value="Ribosyl_crysJ1"/>
</dbReference>
<organism evidence="3 4">
    <name type="scientific">Deinococcus sedimenti</name>
    <dbReference type="NCBI Taxonomy" id="1867090"/>
    <lineage>
        <taxon>Bacteria</taxon>
        <taxon>Thermotogati</taxon>
        <taxon>Deinococcota</taxon>
        <taxon>Deinococci</taxon>
        <taxon>Deinococcales</taxon>
        <taxon>Deinococcaceae</taxon>
        <taxon>Deinococcus</taxon>
    </lineage>
</organism>
<gene>
    <name evidence="3" type="ORF">GCM10008960_42080</name>
</gene>
<dbReference type="Proteomes" id="UP000644548">
    <property type="component" value="Unassembled WGS sequence"/>
</dbReference>
<dbReference type="PANTHER" id="PTHR16222:SF24">
    <property type="entry name" value="ADP-RIBOSYLHYDROLASE ARH3"/>
    <property type="match status" value="1"/>
</dbReference>
<evidence type="ECO:0000256" key="2">
    <source>
        <dbReference type="ARBA" id="ARBA00022801"/>
    </source>
</evidence>
<evidence type="ECO:0000256" key="1">
    <source>
        <dbReference type="ARBA" id="ARBA00010702"/>
    </source>
</evidence>
<sequence length="220" mass="23951">MRWYDDGFMAVDSVFDVGVQTARAIGQLKRGVPPLEAGAGGEYANGNGSLMRVLPLALWHQGSDADLVRDAQHQSRVTHAHLRAQLCCALYGLWARGILQDRAQPFDWAVATLRALYGEATPERAELDFFIRPDDAHQCRGRGYVVEALFSARQACEQDGFEAAVKFAVALGQDTDTTACLAGGIAGLQVGLKGIPVRWREGLLGTGLYQPLLTQLLARR</sequence>
<dbReference type="InterPro" id="IPR036705">
    <property type="entry name" value="Ribosyl_crysJ1_sf"/>
</dbReference>
<protein>
    <recommendedName>
        <fullName evidence="5">ADP-ribosylglycohydrolase</fullName>
    </recommendedName>
</protein>
<accession>A0ABQ2SCY2</accession>
<comment type="similarity">
    <text evidence="1">Belongs to the ADP-ribosylglycohydrolase family.</text>
</comment>